<dbReference type="AlphaFoldDB" id="X1LXV1"/>
<dbReference type="InterPro" id="IPR016039">
    <property type="entry name" value="Thiolase-like"/>
</dbReference>
<name>X1LXV1_9ZZZZ</name>
<dbReference type="EMBL" id="BARV01016168">
    <property type="protein sequence ID" value="GAI23898.1"/>
    <property type="molecule type" value="Genomic_DNA"/>
</dbReference>
<sequence length="41" mass="4347">MGRAMALMTCGYDTPALTVDRACTSGMTTGMIAVMEIMLCQ</sequence>
<protein>
    <recommendedName>
        <fullName evidence="2">Thiolase N-terminal domain-containing protein</fullName>
    </recommendedName>
</protein>
<comment type="caution">
    <text evidence="1">The sequence shown here is derived from an EMBL/GenBank/DDBJ whole genome shotgun (WGS) entry which is preliminary data.</text>
</comment>
<dbReference type="Gene3D" id="3.40.47.10">
    <property type="match status" value="1"/>
</dbReference>
<proteinExistence type="predicted"/>
<gene>
    <name evidence="1" type="ORF">S06H3_27814</name>
</gene>
<evidence type="ECO:0000313" key="1">
    <source>
        <dbReference type="EMBL" id="GAI23898.1"/>
    </source>
</evidence>
<feature type="non-terminal residue" evidence="1">
    <location>
        <position position="41"/>
    </location>
</feature>
<reference evidence="1" key="1">
    <citation type="journal article" date="2014" name="Front. Microbiol.">
        <title>High frequency of phylogenetically diverse reductive dehalogenase-homologous genes in deep subseafloor sedimentary metagenomes.</title>
        <authorList>
            <person name="Kawai M."/>
            <person name="Futagami T."/>
            <person name="Toyoda A."/>
            <person name="Takaki Y."/>
            <person name="Nishi S."/>
            <person name="Hori S."/>
            <person name="Arai W."/>
            <person name="Tsubouchi T."/>
            <person name="Morono Y."/>
            <person name="Uchiyama I."/>
            <person name="Ito T."/>
            <person name="Fujiyama A."/>
            <person name="Inagaki F."/>
            <person name="Takami H."/>
        </authorList>
    </citation>
    <scope>NUCLEOTIDE SEQUENCE</scope>
    <source>
        <strain evidence="1">Expedition CK06-06</strain>
    </source>
</reference>
<dbReference type="GO" id="GO:0016746">
    <property type="term" value="F:acyltransferase activity"/>
    <property type="evidence" value="ECO:0007669"/>
    <property type="project" value="InterPro"/>
</dbReference>
<organism evidence="1">
    <name type="scientific">marine sediment metagenome</name>
    <dbReference type="NCBI Taxonomy" id="412755"/>
    <lineage>
        <taxon>unclassified sequences</taxon>
        <taxon>metagenomes</taxon>
        <taxon>ecological metagenomes</taxon>
    </lineage>
</organism>
<accession>X1LXV1</accession>
<dbReference type="SUPFAM" id="SSF53901">
    <property type="entry name" value="Thiolase-like"/>
    <property type="match status" value="1"/>
</dbReference>
<evidence type="ECO:0008006" key="2">
    <source>
        <dbReference type="Google" id="ProtNLM"/>
    </source>
</evidence>